<evidence type="ECO:0000313" key="2">
    <source>
        <dbReference type="EMBL" id="VAI82159.1"/>
    </source>
</evidence>
<feature type="signal peptide" evidence="1">
    <location>
        <begin position="1"/>
        <end position="23"/>
    </location>
</feature>
<dbReference type="Proteomes" id="UP000324705">
    <property type="component" value="Chromosome 7A"/>
</dbReference>
<dbReference type="EMBL" id="LT934123">
    <property type="protein sequence ID" value="VAI82159.1"/>
    <property type="molecule type" value="Genomic_DNA"/>
</dbReference>
<dbReference type="GO" id="GO:0008374">
    <property type="term" value="F:O-acyltransferase activity"/>
    <property type="evidence" value="ECO:0007669"/>
    <property type="project" value="InterPro"/>
</dbReference>
<dbReference type="Gramene" id="TRITD7Av1G280800.2">
    <property type="protein sequence ID" value="TRITD7Av1G280800.2"/>
    <property type="gene ID" value="TRITD7Av1G280800"/>
</dbReference>
<organism evidence="2 3">
    <name type="scientific">Triticum turgidum subsp. durum</name>
    <name type="common">Durum wheat</name>
    <name type="synonym">Triticum durum</name>
    <dbReference type="NCBI Taxonomy" id="4567"/>
    <lineage>
        <taxon>Eukaryota</taxon>
        <taxon>Viridiplantae</taxon>
        <taxon>Streptophyta</taxon>
        <taxon>Embryophyta</taxon>
        <taxon>Tracheophyta</taxon>
        <taxon>Spermatophyta</taxon>
        <taxon>Magnoliopsida</taxon>
        <taxon>Liliopsida</taxon>
        <taxon>Poales</taxon>
        <taxon>Poaceae</taxon>
        <taxon>BOP clade</taxon>
        <taxon>Pooideae</taxon>
        <taxon>Triticodae</taxon>
        <taxon>Triticeae</taxon>
        <taxon>Triticinae</taxon>
        <taxon>Triticum</taxon>
    </lineage>
</organism>
<proteinExistence type="predicted"/>
<sequence length="421" mass="46224">MAFQRLLPLVALLGLFVAPPSSAVPSLHPVVLVPGNTCNQLEARLTDEYEPPPATGCRVPRQGWGWFRLWENFTALQEDPSLFLCYADQLRLVYDPRAGDYRNVPGVKTRVLAFGTTRSFGFDDPARKNVCMEGLVEALERVGYREGENLFGAPYDFRYAPAAPGLASPAFSGFSSSLRHLMERASQRNGNKPVVLVTHSLGGLFDTVFLDQTPLRWRRRYVKHLVMLCLGVGGSPLNMWPLASKALAANPTSLQAGVLTYGNRSFASMFSLLPSPRVYGRTPLVITRDRNYSAEDMAEYLTAAGFSEDEVARYRTRALPVTLNLRAPLVPMTAMNGIGVPTVDKLVFWDGNFSGKPQLVNGDGDGQINLETVLALQRLVGADPDQPYFKSILIPNTTHKGMISDESALKRVVSEILGASS</sequence>
<evidence type="ECO:0000313" key="3">
    <source>
        <dbReference type="Proteomes" id="UP000324705"/>
    </source>
</evidence>
<reference evidence="2 3" key="1">
    <citation type="submission" date="2017-09" db="EMBL/GenBank/DDBJ databases">
        <authorList>
            <consortium name="International Durum Wheat Genome Sequencing Consortium (IDWGSC)"/>
            <person name="Milanesi L."/>
        </authorList>
    </citation>
    <scope>NUCLEOTIDE SEQUENCE [LARGE SCALE GENOMIC DNA]</scope>
    <source>
        <strain evidence="3">cv. Svevo</strain>
    </source>
</reference>
<evidence type="ECO:0008006" key="4">
    <source>
        <dbReference type="Google" id="ProtNLM"/>
    </source>
</evidence>
<dbReference type="Gene3D" id="3.40.50.1820">
    <property type="entry name" value="alpha/beta hydrolase"/>
    <property type="match status" value="1"/>
</dbReference>
<dbReference type="OMA" id="PGNTCGQ"/>
<evidence type="ECO:0000256" key="1">
    <source>
        <dbReference type="SAM" id="SignalP"/>
    </source>
</evidence>
<dbReference type="PANTHER" id="PTHR11440">
    <property type="entry name" value="LECITHIN-CHOLESTEROL ACYLTRANSFERASE-RELATED"/>
    <property type="match status" value="1"/>
</dbReference>
<gene>
    <name evidence="2" type="ORF">TRITD_7Av1G280800</name>
</gene>
<name>A0A9R0ZQA5_TRITD</name>
<keyword evidence="3" id="KW-1185">Reference proteome</keyword>
<feature type="chain" id="PRO_5040110950" description="Lecithin-cholesterol acyltransferase-like 1" evidence="1">
    <location>
        <begin position="24"/>
        <end position="421"/>
    </location>
</feature>
<dbReference type="InterPro" id="IPR003386">
    <property type="entry name" value="LACT/PDAT_acylTrfase"/>
</dbReference>
<protein>
    <recommendedName>
        <fullName evidence="4">Lecithin-cholesterol acyltransferase-like 1</fullName>
    </recommendedName>
</protein>
<dbReference type="SUPFAM" id="SSF53474">
    <property type="entry name" value="alpha/beta-Hydrolases"/>
    <property type="match status" value="1"/>
</dbReference>
<dbReference type="InterPro" id="IPR029058">
    <property type="entry name" value="AB_hydrolase_fold"/>
</dbReference>
<keyword evidence="1" id="KW-0732">Signal</keyword>
<dbReference type="GO" id="GO:0006629">
    <property type="term" value="P:lipid metabolic process"/>
    <property type="evidence" value="ECO:0007669"/>
    <property type="project" value="InterPro"/>
</dbReference>
<accession>A0A9R0ZQA5</accession>
<dbReference type="AlphaFoldDB" id="A0A9R0ZQA5"/>
<dbReference type="Pfam" id="PF02450">
    <property type="entry name" value="LCAT"/>
    <property type="match status" value="1"/>
</dbReference>